<evidence type="ECO:0000259" key="16">
    <source>
        <dbReference type="Pfam" id="PF04106"/>
    </source>
</evidence>
<dbReference type="InterPro" id="IPR048939">
    <property type="entry name" value="ATG5_UblA"/>
</dbReference>
<dbReference type="FunFam" id="1.10.246.190:FF:000001">
    <property type="entry name" value="Autophagy related 5"/>
    <property type="match status" value="1"/>
</dbReference>
<evidence type="ECO:0000256" key="13">
    <source>
        <dbReference type="ARBA" id="ARBA00025421"/>
    </source>
</evidence>
<evidence type="ECO:0000256" key="1">
    <source>
        <dbReference type="ARBA" id="ARBA00004496"/>
    </source>
</evidence>
<dbReference type="InterPro" id="IPR048940">
    <property type="entry name" value="ATG5_HBR"/>
</dbReference>
<comment type="function">
    <text evidence="13">May play an important role in the apoptotic process, possibly within the modified cytoskeleton. Its expression is a relatively late event in the apoptotic process, occurring downstream of caspase activity. Plays a crucial role in IFN-gamma-induced autophagic cell death by interacting with FADD.</text>
</comment>
<evidence type="ECO:0000256" key="14">
    <source>
        <dbReference type="ARBA" id="ARBA00093583"/>
    </source>
</evidence>
<dbReference type="FunFam" id="3.10.20.620:FF:000001">
    <property type="entry name" value="Autophagy related 5"/>
    <property type="match status" value="1"/>
</dbReference>
<dbReference type="Pfam" id="PF20637">
    <property type="entry name" value="ATG5_HBR"/>
    <property type="match status" value="1"/>
</dbReference>
<dbReference type="FunFam" id="3.10.20.90:FF:000100">
    <property type="entry name" value="Autophagy related 5"/>
    <property type="match status" value="1"/>
</dbReference>
<dbReference type="OrthoDB" id="272162at2759"/>
<evidence type="ECO:0000259" key="18">
    <source>
        <dbReference type="Pfam" id="PF20638"/>
    </source>
</evidence>
<keyword evidence="7" id="KW-0053">Apoptosis</keyword>
<evidence type="ECO:0000256" key="7">
    <source>
        <dbReference type="ARBA" id="ARBA00022703"/>
    </source>
</evidence>
<keyword evidence="20" id="KW-1185">Reference proteome</keyword>
<evidence type="ECO:0000256" key="9">
    <source>
        <dbReference type="ARBA" id="ARBA00022859"/>
    </source>
</evidence>
<comment type="subunit">
    <text evidence="15">Conjugated with ATG12.</text>
</comment>
<dbReference type="GO" id="GO:0000045">
    <property type="term" value="P:autophagosome assembly"/>
    <property type="evidence" value="ECO:0007669"/>
    <property type="project" value="UniProtKB-ARBA"/>
</dbReference>
<reference evidence="19" key="2">
    <citation type="submission" date="2015-06" db="UniProtKB">
        <authorList>
            <consortium name="EnsemblMetazoa"/>
        </authorList>
    </citation>
    <scope>IDENTIFICATION</scope>
</reference>
<dbReference type="GO" id="GO:0006995">
    <property type="term" value="P:cellular response to nitrogen starvation"/>
    <property type="evidence" value="ECO:0007669"/>
    <property type="project" value="TreeGrafter"/>
</dbReference>
<dbReference type="Pfam" id="PF20638">
    <property type="entry name" value="ATG5_UblA"/>
    <property type="match status" value="1"/>
</dbReference>
<feature type="domain" description="Autophagy protein ATG5 alpha-helical bundle region" evidence="17">
    <location>
        <begin position="124"/>
        <end position="177"/>
    </location>
</feature>
<evidence type="ECO:0000256" key="15">
    <source>
        <dbReference type="RuleBase" id="RU361202"/>
    </source>
</evidence>
<evidence type="ECO:0000313" key="20">
    <source>
        <dbReference type="Proteomes" id="UP000015104"/>
    </source>
</evidence>
<evidence type="ECO:0000259" key="17">
    <source>
        <dbReference type="Pfam" id="PF20637"/>
    </source>
</evidence>
<evidence type="ECO:0000256" key="12">
    <source>
        <dbReference type="ARBA" id="ARBA00023136"/>
    </source>
</evidence>
<dbReference type="STRING" id="32264.T1KG00"/>
<dbReference type="GO" id="GO:0034727">
    <property type="term" value="P:piecemeal microautophagy of the nucleus"/>
    <property type="evidence" value="ECO:0007669"/>
    <property type="project" value="TreeGrafter"/>
</dbReference>
<evidence type="ECO:0000256" key="10">
    <source>
        <dbReference type="ARBA" id="ARBA00022990"/>
    </source>
</evidence>
<dbReference type="InterPro" id="IPR048318">
    <property type="entry name" value="ATG5_UblB"/>
</dbReference>
<comment type="similarity">
    <text evidence="3 15">Belongs to the ATG5 family.</text>
</comment>
<evidence type="ECO:0000256" key="5">
    <source>
        <dbReference type="ARBA" id="ARBA00022490"/>
    </source>
</evidence>
<evidence type="ECO:0000256" key="2">
    <source>
        <dbReference type="ARBA" id="ARBA00004623"/>
    </source>
</evidence>
<dbReference type="eggNOG" id="KOG2976">
    <property type="taxonomic scope" value="Eukaryota"/>
</dbReference>
<dbReference type="PANTHER" id="PTHR13040:SF2">
    <property type="entry name" value="AUTOPHAGY PROTEIN 5"/>
    <property type="match status" value="1"/>
</dbReference>
<dbReference type="Gene3D" id="3.10.20.620">
    <property type="match status" value="1"/>
</dbReference>
<evidence type="ECO:0000256" key="3">
    <source>
        <dbReference type="ARBA" id="ARBA00006910"/>
    </source>
</evidence>
<accession>T1KG00</accession>
<keyword evidence="5" id="KW-0963">Cytoplasm</keyword>
<dbReference type="EMBL" id="CAEY01000040">
    <property type="status" value="NOT_ANNOTATED_CDS"/>
    <property type="molecule type" value="Genomic_DNA"/>
</dbReference>
<dbReference type="GO" id="GO:0000422">
    <property type="term" value="P:autophagy of mitochondrion"/>
    <property type="evidence" value="ECO:0007669"/>
    <property type="project" value="TreeGrafter"/>
</dbReference>
<dbReference type="GO" id="GO:0034045">
    <property type="term" value="C:phagophore assembly site membrane"/>
    <property type="evidence" value="ECO:0007669"/>
    <property type="project" value="UniProtKB-SubCell"/>
</dbReference>
<dbReference type="GO" id="GO:0005776">
    <property type="term" value="C:autophagosome"/>
    <property type="evidence" value="ECO:0007669"/>
    <property type="project" value="TreeGrafter"/>
</dbReference>
<dbReference type="GO" id="GO:0006915">
    <property type="term" value="P:apoptotic process"/>
    <property type="evidence" value="ECO:0007669"/>
    <property type="project" value="UniProtKB-KW"/>
</dbReference>
<reference evidence="20" key="1">
    <citation type="submission" date="2011-08" db="EMBL/GenBank/DDBJ databases">
        <authorList>
            <person name="Rombauts S."/>
        </authorList>
    </citation>
    <scope>NUCLEOTIDE SEQUENCE</scope>
    <source>
        <strain evidence="20">London</strain>
    </source>
</reference>
<keyword evidence="6 15" id="KW-1017">Isopeptide bond</keyword>
<dbReference type="HOGENOM" id="CLU_051894_1_0_1"/>
<feature type="domain" description="Autophagy protein ATG5 UblA" evidence="18">
    <location>
        <begin position="11"/>
        <end position="107"/>
    </location>
</feature>
<dbReference type="GO" id="GO:0034274">
    <property type="term" value="C:Atg12-Atg5-Atg16 complex"/>
    <property type="evidence" value="ECO:0007669"/>
    <property type="project" value="TreeGrafter"/>
</dbReference>
<dbReference type="GO" id="GO:0043069">
    <property type="term" value="P:negative regulation of programmed cell death"/>
    <property type="evidence" value="ECO:0007669"/>
    <property type="project" value="UniProtKB-ARBA"/>
</dbReference>
<dbReference type="GO" id="GO:0002376">
    <property type="term" value="P:immune system process"/>
    <property type="evidence" value="ECO:0007669"/>
    <property type="project" value="UniProtKB-KW"/>
</dbReference>
<dbReference type="GO" id="GO:0061908">
    <property type="term" value="C:phagophore"/>
    <property type="evidence" value="ECO:0007669"/>
    <property type="project" value="TreeGrafter"/>
</dbReference>
<dbReference type="EnsemblMetazoa" id="tetur10g04970.1">
    <property type="protein sequence ID" value="tetur10g04970.1"/>
    <property type="gene ID" value="tetur10g04970"/>
</dbReference>
<dbReference type="InterPro" id="IPR007239">
    <property type="entry name" value="Atg5"/>
</dbReference>
<evidence type="ECO:0000313" key="19">
    <source>
        <dbReference type="EnsemblMetazoa" id="tetur10g04970.1"/>
    </source>
</evidence>
<gene>
    <name evidence="19" type="primary">107363675</name>
</gene>
<protein>
    <recommendedName>
        <fullName evidence="4 15">Autophagy protein 5</fullName>
    </recommendedName>
</protein>
<keyword evidence="8 15" id="KW-0832">Ubl conjugation</keyword>
<dbReference type="PANTHER" id="PTHR13040">
    <property type="entry name" value="AUTOPHAGY PROTEIN 5"/>
    <property type="match status" value="1"/>
</dbReference>
<evidence type="ECO:0000256" key="11">
    <source>
        <dbReference type="ARBA" id="ARBA00023006"/>
    </source>
</evidence>
<comment type="subunit">
    <text evidence="14">Forms a conjugate with ATG12. Part of the minor complex composed of 4 sets of ATG12-ATG5 and ATG16L1 (400 kDa); this complex interacts with ATG3 leading to disruption of ATG7 interaction and promotion of ATG8-like proteins lipidation. Forms an 800-kDa complex composed of ATG12-ATG5 and ATG16L2. The ATG12-ATG5 conjugate interacts with RAB33A; this interaction is bridged by ATG16L1 and promotes ATG12-ATG5-ATG16L1 complex recruitment to phagophores. Interacts with TECPR1; the interaction is direct and does not take place when ATG16L1 is associated with the ATG5-ATG12 conjugate. Interacts with DHX58/RIG-1, IFIH1/MDA5 and MAVS/IPS-1 in monomeric form as well as in ATG12-ATG5 conjugate form. The interaction with MAVS is further enhanced upon vesicular stomatitis virus (VSV) infection. Interacts with ATG3. Interacts with ATG7 and ATG10. Interacts with FADD. Interacts with Bassoon/BSN; this interaction is important for the regulation of presynaptic autophagy. Interacts with ATG16L2.</text>
</comment>
<dbReference type="KEGG" id="tut:107363675"/>
<dbReference type="Pfam" id="PF04106">
    <property type="entry name" value="ATG5_UblB"/>
    <property type="match status" value="1"/>
</dbReference>
<feature type="domain" description="Autophagy protein ATG5 UblB" evidence="16">
    <location>
        <begin position="187"/>
        <end position="267"/>
    </location>
</feature>
<dbReference type="Gene3D" id="1.10.246.190">
    <property type="entry name" value="Autophagy protein Apg5, helix rich domain"/>
    <property type="match status" value="1"/>
</dbReference>
<name>T1KG00_TETUR</name>
<dbReference type="OMA" id="SIQKAVW"/>
<dbReference type="GO" id="GO:0044233">
    <property type="term" value="C:mitochondria-associated endoplasmic reticulum membrane contact site"/>
    <property type="evidence" value="ECO:0007669"/>
    <property type="project" value="TreeGrafter"/>
</dbReference>
<dbReference type="Gene3D" id="3.10.20.90">
    <property type="entry name" value="Phosphatidylinositol 3-kinase Catalytic Subunit, Chain A, domain 1"/>
    <property type="match status" value="1"/>
</dbReference>
<evidence type="ECO:0000256" key="6">
    <source>
        <dbReference type="ARBA" id="ARBA00022499"/>
    </source>
</evidence>
<keyword evidence="9" id="KW-0391">Immunity</keyword>
<dbReference type="InterPro" id="IPR042527">
    <property type="entry name" value="Atg5_UblA_dom_sf"/>
</dbReference>
<keyword evidence="11 15" id="KW-0072">Autophagy</keyword>
<evidence type="ECO:0000256" key="4">
    <source>
        <dbReference type="ARBA" id="ARBA00015616"/>
    </source>
</evidence>
<sequence>MTEDKELLREIWFAKIPVCFHLASEEIVNFQKPDPYYLMCPRITYFPLVLDKVVKYFSRFVDSSKQQGIDIWIEYEGNPVKWHYPIGLSWDLICDEASLPWNLIIHFDNFPDDELVRCNSRALVQSMFMSTIKEADALKHRSQIISAMQKKEHNQLWHGLQEEKFEQFWAVNVKLMEHTNNEPFRCIPFRFYQLNQPYIQRLFKPLSENGTPNTLGDLVRQVFPSSIEDDNEKLTVLTHGIQPPFETPIHWMSEHLSYPDNFLHLCVFPRKSCSGTNQKSS</sequence>
<organism evidence="19 20">
    <name type="scientific">Tetranychus urticae</name>
    <name type="common">Two-spotted spider mite</name>
    <dbReference type="NCBI Taxonomy" id="32264"/>
    <lineage>
        <taxon>Eukaryota</taxon>
        <taxon>Metazoa</taxon>
        <taxon>Ecdysozoa</taxon>
        <taxon>Arthropoda</taxon>
        <taxon>Chelicerata</taxon>
        <taxon>Arachnida</taxon>
        <taxon>Acari</taxon>
        <taxon>Acariformes</taxon>
        <taxon>Trombidiformes</taxon>
        <taxon>Prostigmata</taxon>
        <taxon>Eleutherengona</taxon>
        <taxon>Raphignathae</taxon>
        <taxon>Tetranychoidea</taxon>
        <taxon>Tetranychidae</taxon>
        <taxon>Tetranychus</taxon>
    </lineage>
</organism>
<keyword evidence="10" id="KW-0007">Acetylation</keyword>
<dbReference type="Proteomes" id="UP000015104">
    <property type="component" value="Unassembled WGS sequence"/>
</dbReference>
<keyword evidence="12 15" id="KW-0472">Membrane</keyword>
<proteinExistence type="inferred from homology"/>
<comment type="subcellular location">
    <subcellularLocation>
        <location evidence="1">Cytoplasm</location>
    </subcellularLocation>
    <subcellularLocation>
        <location evidence="2 15">Preautophagosomal structure membrane</location>
        <topology evidence="2 15">Peripheral membrane protein</topology>
    </subcellularLocation>
</comment>
<dbReference type="InterPro" id="IPR042526">
    <property type="entry name" value="Atg5_HR"/>
</dbReference>
<comment type="function">
    <text evidence="15">Involved in autophagic vesicle formation.</text>
</comment>
<dbReference type="AlphaFoldDB" id="T1KG00"/>
<dbReference type="GO" id="GO:0019776">
    <property type="term" value="F:Atg8-family ligase activity"/>
    <property type="evidence" value="ECO:0007669"/>
    <property type="project" value="TreeGrafter"/>
</dbReference>
<evidence type="ECO:0000256" key="8">
    <source>
        <dbReference type="ARBA" id="ARBA00022843"/>
    </source>
</evidence>